<feature type="domain" description="Rieske" evidence="7">
    <location>
        <begin position="3"/>
        <end position="95"/>
    </location>
</feature>
<evidence type="ECO:0000256" key="3">
    <source>
        <dbReference type="ARBA" id="ARBA00023004"/>
    </source>
</evidence>
<comment type="similarity">
    <text evidence="6">Belongs to the bacterial ring-hydroxylating dioxygenase ferredoxin component family.</text>
</comment>
<dbReference type="InterPro" id="IPR036922">
    <property type="entry name" value="Rieske_2Fe-2S_sf"/>
</dbReference>
<dbReference type="Proteomes" id="UP000741863">
    <property type="component" value="Unassembled WGS sequence"/>
</dbReference>
<name>A0ABS2PCR7_9BACL</name>
<evidence type="ECO:0000313" key="8">
    <source>
        <dbReference type="EMBL" id="MBM7633229.1"/>
    </source>
</evidence>
<evidence type="ECO:0000256" key="1">
    <source>
        <dbReference type="ARBA" id="ARBA00022714"/>
    </source>
</evidence>
<dbReference type="Pfam" id="PF00355">
    <property type="entry name" value="Rieske"/>
    <property type="match status" value="1"/>
</dbReference>
<evidence type="ECO:0000259" key="7">
    <source>
        <dbReference type="PROSITE" id="PS51296"/>
    </source>
</evidence>
<reference evidence="8 9" key="1">
    <citation type="submission" date="2021-01" db="EMBL/GenBank/DDBJ databases">
        <title>Genomic Encyclopedia of Type Strains, Phase IV (KMG-IV): sequencing the most valuable type-strain genomes for metagenomic binning, comparative biology and taxonomic classification.</title>
        <authorList>
            <person name="Goeker M."/>
        </authorList>
    </citation>
    <scope>NUCLEOTIDE SEQUENCE [LARGE SCALE GENOMIC DNA]</scope>
    <source>
        <strain evidence="8 9">DSM 25540</strain>
    </source>
</reference>
<keyword evidence="1" id="KW-0001">2Fe-2S</keyword>
<dbReference type="PANTHER" id="PTHR21496:SF0">
    <property type="entry name" value="RIESKE DOMAIN-CONTAINING PROTEIN"/>
    <property type="match status" value="1"/>
</dbReference>
<dbReference type="CDD" id="cd03467">
    <property type="entry name" value="Rieske"/>
    <property type="match status" value="1"/>
</dbReference>
<evidence type="ECO:0000256" key="5">
    <source>
        <dbReference type="ARBA" id="ARBA00034078"/>
    </source>
</evidence>
<keyword evidence="4" id="KW-0411">Iron-sulfur</keyword>
<keyword evidence="2" id="KW-0479">Metal-binding</keyword>
<dbReference type="InterPro" id="IPR017941">
    <property type="entry name" value="Rieske_2Fe-2S"/>
</dbReference>
<proteinExistence type="inferred from homology"/>
<dbReference type="RefSeq" id="WP_204697819.1">
    <property type="nucleotide sequence ID" value="NZ_JAFBEC010000006.1"/>
</dbReference>
<keyword evidence="9" id="KW-1185">Reference proteome</keyword>
<keyword evidence="3" id="KW-0408">Iron</keyword>
<comment type="cofactor">
    <cofactor evidence="5">
        <name>[2Fe-2S] cluster</name>
        <dbReference type="ChEBI" id="CHEBI:190135"/>
    </cofactor>
</comment>
<gene>
    <name evidence="8" type="ORF">JOD17_002323</name>
</gene>
<dbReference type="EMBL" id="JAFBEC010000006">
    <property type="protein sequence ID" value="MBM7633229.1"/>
    <property type="molecule type" value="Genomic_DNA"/>
</dbReference>
<organism evidence="8 9">
    <name type="scientific">Geomicrobium sediminis</name>
    <dbReference type="NCBI Taxonomy" id="1347788"/>
    <lineage>
        <taxon>Bacteria</taxon>
        <taxon>Bacillati</taxon>
        <taxon>Bacillota</taxon>
        <taxon>Bacilli</taxon>
        <taxon>Bacillales</taxon>
        <taxon>Geomicrobium</taxon>
    </lineage>
</organism>
<dbReference type="PROSITE" id="PS51296">
    <property type="entry name" value="RIESKE"/>
    <property type="match status" value="1"/>
</dbReference>
<protein>
    <submittedName>
        <fullName evidence="8">Nitrite reductase/ring-hydroxylating ferredoxin subunit</fullName>
    </submittedName>
</protein>
<sequence length="573" mass="64992">MNWQRACTMTALQKDRVKVVKGGIAVFLHENHVFAIDNRCPHMGFPLHMGSLKNGILTCQWHHARFDLSSGGTLDPWADDLIKYDVNVQDGIIYVDVSRKTDDVTTYHLNQLQKGLEQNLSLLIGKGIVGLLTHDTKHVQDILHAGIHFGTTSRHAGFGRGLTTLVAMVNILPKLSLRVQVQALYQALVMVAEDASNAKSKRKLPPLTTKTEMNDRWYDWYTDCINVRDAEGAERILLSAENTLSKEALSQLVFRAVTEHYYMDDGHVLDFHNKAFEAIELCDPEYHSDILASLPIIATSAERSEEKSRWRAPVDYYEHVETALKEIKTRPLNENSTFDEADFLATLLQSQDGSSIDALKNHYIQGVPLTKLAQIITLAAATRIVHFSTQNDFDDWNTVLHTFSHAHAVHAASLRFEDPTLIRALMHTVVSLSLDSFLNIPAAKRPKEVQLEDDQLHHFLDLFDTQQPVETAASWAISYSHQHLDVRPLFAAIGEAMLREDAKFHTLQMYEAACFEYDEWNKQDVPFAKEAKDTLLIALTRYVAAHSPTPRELPRFADIAWRLHRGEKVFEQE</sequence>
<dbReference type="SUPFAM" id="SSF50022">
    <property type="entry name" value="ISP domain"/>
    <property type="match status" value="1"/>
</dbReference>
<comment type="caution">
    <text evidence="8">The sequence shown here is derived from an EMBL/GenBank/DDBJ whole genome shotgun (WGS) entry which is preliminary data.</text>
</comment>
<accession>A0ABS2PCR7</accession>
<evidence type="ECO:0000256" key="4">
    <source>
        <dbReference type="ARBA" id="ARBA00023014"/>
    </source>
</evidence>
<evidence type="ECO:0000256" key="6">
    <source>
        <dbReference type="ARBA" id="ARBA00038001"/>
    </source>
</evidence>
<evidence type="ECO:0000313" key="9">
    <source>
        <dbReference type="Proteomes" id="UP000741863"/>
    </source>
</evidence>
<dbReference type="PANTHER" id="PTHR21496">
    <property type="entry name" value="FERREDOXIN-RELATED"/>
    <property type="match status" value="1"/>
</dbReference>
<dbReference type="Gene3D" id="2.102.10.10">
    <property type="entry name" value="Rieske [2Fe-2S] iron-sulphur domain"/>
    <property type="match status" value="1"/>
</dbReference>
<evidence type="ECO:0000256" key="2">
    <source>
        <dbReference type="ARBA" id="ARBA00022723"/>
    </source>
</evidence>